<dbReference type="GO" id="GO:0016787">
    <property type="term" value="F:hydrolase activity"/>
    <property type="evidence" value="ECO:0007669"/>
    <property type="project" value="UniProtKB-KW"/>
</dbReference>
<dbReference type="InterPro" id="IPR027417">
    <property type="entry name" value="P-loop_NTPase"/>
</dbReference>
<dbReference type="Pfam" id="PF04851">
    <property type="entry name" value="ResIII"/>
    <property type="match status" value="1"/>
</dbReference>
<name>A0A5J6VJI3_9VIRU</name>
<keyword evidence="4" id="KW-0067">ATP-binding</keyword>
<dbReference type="PROSITE" id="PS51192">
    <property type="entry name" value="HELICASE_ATP_BIND_1"/>
    <property type="match status" value="1"/>
</dbReference>
<dbReference type="Gene3D" id="3.40.50.300">
    <property type="entry name" value="P-loop containing nucleotide triphosphate hydrolases"/>
    <property type="match status" value="2"/>
</dbReference>
<dbReference type="GO" id="GO:0005524">
    <property type="term" value="F:ATP binding"/>
    <property type="evidence" value="ECO:0007669"/>
    <property type="project" value="UniProtKB-KW"/>
</dbReference>
<evidence type="ECO:0000256" key="2">
    <source>
        <dbReference type="ARBA" id="ARBA00022801"/>
    </source>
</evidence>
<evidence type="ECO:0000313" key="6">
    <source>
        <dbReference type="EMBL" id="QFG74257.1"/>
    </source>
</evidence>
<feature type="domain" description="Helicase ATP-binding" evidence="5">
    <location>
        <begin position="101"/>
        <end position="249"/>
    </location>
</feature>
<dbReference type="InterPro" id="IPR001650">
    <property type="entry name" value="Helicase_C-like"/>
</dbReference>
<dbReference type="GO" id="GO:0003677">
    <property type="term" value="F:DNA binding"/>
    <property type="evidence" value="ECO:0007669"/>
    <property type="project" value="InterPro"/>
</dbReference>
<accession>A0A5J6VJI3</accession>
<dbReference type="Pfam" id="PF00271">
    <property type="entry name" value="Helicase_C"/>
    <property type="match status" value="1"/>
</dbReference>
<dbReference type="InterPro" id="IPR014001">
    <property type="entry name" value="Helicase_ATP-bd"/>
</dbReference>
<dbReference type="InterPro" id="IPR006935">
    <property type="entry name" value="Helicase/UvrB_N"/>
</dbReference>
<reference evidence="6" key="1">
    <citation type="journal article" date="2019" name="Philos. Trans. R. Soc. Lond., B, Biol. Sci.">
        <title>Targeted metagenomic recovery of four divergent viruses reveals shared and distinctive characteristics of giant viruses of marine eukaryotes.</title>
        <authorList>
            <person name="Needham D.M."/>
            <person name="Poirier C."/>
            <person name="Hehenberger E."/>
            <person name="Jimenez V."/>
            <person name="Swalwell J.E."/>
            <person name="Santoro A.E."/>
            <person name="Worden A.Z."/>
        </authorList>
    </citation>
    <scope>NUCLEOTIDE SEQUENCE</scope>
    <source>
        <strain evidence="6">MPacV-611</strain>
    </source>
</reference>
<dbReference type="CDD" id="cd17926">
    <property type="entry name" value="DEXHc_RE"/>
    <property type="match status" value="1"/>
</dbReference>
<dbReference type="GO" id="GO:0004386">
    <property type="term" value="F:helicase activity"/>
    <property type="evidence" value="ECO:0007669"/>
    <property type="project" value="UniProtKB-KW"/>
</dbReference>
<evidence type="ECO:0000256" key="4">
    <source>
        <dbReference type="ARBA" id="ARBA00022840"/>
    </source>
</evidence>
<keyword evidence="3" id="KW-0347">Helicase</keyword>
<keyword evidence="1" id="KW-0547">Nucleotide-binding</keyword>
<dbReference type="CDD" id="cd18785">
    <property type="entry name" value="SF2_C"/>
    <property type="match status" value="1"/>
</dbReference>
<dbReference type="InterPro" id="IPR050615">
    <property type="entry name" value="ATP-dep_DNA_Helicase"/>
</dbReference>
<dbReference type="PANTHER" id="PTHR11274:SF0">
    <property type="entry name" value="GENERAL TRANSCRIPTION AND DNA REPAIR FACTOR IIH HELICASE SUBUNIT XPB"/>
    <property type="match status" value="1"/>
</dbReference>
<sequence>MSKLLTREGYILVKSKFDNNVIQKTKKDLTVSPYQPVQYNKKPKRFIVYEENEDYLCIPKFYGLEKFGKPDEDQEENGLPININFKGTPKTKQNEIIDKTIEHMDKTGGGLICAGCGQGKTFMALYIANHYKVKTLIIVHKTFLLNQWIERINEFSDASVGIIQQNKIDIEDKDFVVGMLQSIAKDKYDSDIFKDFGLVIFDEAHHAPSEYFSRALPIITSKKSLALSATPKRSDRMEKILFWYLGSIAYKQPPNENKNVLVKVVNFKTKHKKFKEYKIQHTGDVNRPKTINKLVEIENRNIVILDLLKDIMLEKGRKVLILSDRIDHLKYLKEEIDKLEEYTSDFYIGGKRQKDLDAAAECQILLGSYGMASEGLDIPELNTLIMTTPRREVEQSIGRITRKIQEIQPLVIDIVDDIPCFKKQGIHRRRLYKRLKYNMKFINMNETVVESESSDFKDITPPTPKEIYKCDFVD</sequence>
<keyword evidence="2" id="KW-0378">Hydrolase</keyword>
<dbReference type="SUPFAM" id="SSF52540">
    <property type="entry name" value="P-loop containing nucleoside triphosphate hydrolases"/>
    <property type="match status" value="2"/>
</dbReference>
<evidence type="ECO:0000259" key="5">
    <source>
        <dbReference type="PROSITE" id="PS51192"/>
    </source>
</evidence>
<dbReference type="PANTHER" id="PTHR11274">
    <property type="entry name" value="RAD25/XP-B DNA REPAIR HELICASE"/>
    <property type="match status" value="1"/>
</dbReference>
<proteinExistence type="predicted"/>
<evidence type="ECO:0000256" key="1">
    <source>
        <dbReference type="ARBA" id="ARBA00022741"/>
    </source>
</evidence>
<protein>
    <submittedName>
        <fullName evidence="6">Type III restriction enzyme, res subunit</fullName>
    </submittedName>
</protein>
<evidence type="ECO:0000256" key="3">
    <source>
        <dbReference type="ARBA" id="ARBA00022806"/>
    </source>
</evidence>
<organism evidence="6">
    <name type="scientific">Megaviridae environmental sample</name>
    <dbReference type="NCBI Taxonomy" id="1737588"/>
    <lineage>
        <taxon>Viruses</taxon>
        <taxon>Varidnaviria</taxon>
        <taxon>Bamfordvirae</taxon>
        <taxon>Nucleocytoviricota</taxon>
        <taxon>Megaviricetes</taxon>
        <taxon>Imitervirales</taxon>
        <taxon>Mimiviridae</taxon>
        <taxon>environmental samples</taxon>
    </lineage>
</organism>
<dbReference type="EMBL" id="MN448285">
    <property type="protein sequence ID" value="QFG74257.1"/>
    <property type="molecule type" value="Genomic_DNA"/>
</dbReference>
<dbReference type="SMART" id="SM00487">
    <property type="entry name" value="DEXDc"/>
    <property type="match status" value="1"/>
</dbReference>